<keyword evidence="4 7" id="KW-0812">Transmembrane</keyword>
<dbReference type="NCBIfam" id="NF007799">
    <property type="entry name" value="PRK10504.1"/>
    <property type="match status" value="1"/>
</dbReference>
<keyword evidence="3" id="KW-1003">Cell membrane</keyword>
<evidence type="ECO:0000256" key="4">
    <source>
        <dbReference type="ARBA" id="ARBA00022692"/>
    </source>
</evidence>
<dbReference type="InterPro" id="IPR020846">
    <property type="entry name" value="MFS_dom"/>
</dbReference>
<evidence type="ECO:0000313" key="10">
    <source>
        <dbReference type="Proteomes" id="UP000273143"/>
    </source>
</evidence>
<dbReference type="Gene3D" id="1.20.1720.10">
    <property type="entry name" value="Multidrug resistance protein D"/>
    <property type="match status" value="1"/>
</dbReference>
<feature type="transmembrane region" description="Helical" evidence="7">
    <location>
        <begin position="434"/>
        <end position="459"/>
    </location>
</feature>
<protein>
    <submittedName>
        <fullName evidence="9">DHA2 family efflux MFS transporter permease subunit</fullName>
    </submittedName>
</protein>
<evidence type="ECO:0000256" key="7">
    <source>
        <dbReference type="SAM" id="Phobius"/>
    </source>
</evidence>
<keyword evidence="6 7" id="KW-0472">Membrane</keyword>
<evidence type="ECO:0000256" key="6">
    <source>
        <dbReference type="ARBA" id="ARBA00023136"/>
    </source>
</evidence>
<dbReference type="InterPro" id="IPR036259">
    <property type="entry name" value="MFS_trans_sf"/>
</dbReference>
<feature type="transmembrane region" description="Helical" evidence="7">
    <location>
        <begin position="232"/>
        <end position="250"/>
    </location>
</feature>
<feature type="transmembrane region" description="Helical" evidence="7">
    <location>
        <begin position="15"/>
        <end position="36"/>
    </location>
</feature>
<feature type="transmembrane region" description="Helical" evidence="7">
    <location>
        <begin position="56"/>
        <end position="75"/>
    </location>
</feature>
<dbReference type="GO" id="GO:0005886">
    <property type="term" value="C:plasma membrane"/>
    <property type="evidence" value="ECO:0007669"/>
    <property type="project" value="UniProtKB-SubCell"/>
</dbReference>
<dbReference type="NCBIfam" id="TIGR00711">
    <property type="entry name" value="efflux_EmrB"/>
    <property type="match status" value="1"/>
</dbReference>
<name>A0A3Q9JNA4_9GAMM</name>
<dbReference type="EMBL" id="CP029822">
    <property type="protein sequence ID" value="AZS51826.1"/>
    <property type="molecule type" value="Genomic_DNA"/>
</dbReference>
<feature type="transmembrane region" description="Helical" evidence="7">
    <location>
        <begin position="334"/>
        <end position="353"/>
    </location>
</feature>
<dbReference type="Proteomes" id="UP000273143">
    <property type="component" value="Chromosome"/>
</dbReference>
<keyword evidence="10" id="KW-1185">Reference proteome</keyword>
<gene>
    <name evidence="9" type="ORF">DM558_14085</name>
</gene>
<dbReference type="PANTHER" id="PTHR42718">
    <property type="entry name" value="MAJOR FACILITATOR SUPERFAMILY MULTIDRUG TRANSPORTER MFSC"/>
    <property type="match status" value="1"/>
</dbReference>
<dbReference type="GO" id="GO:0022857">
    <property type="term" value="F:transmembrane transporter activity"/>
    <property type="evidence" value="ECO:0007669"/>
    <property type="project" value="InterPro"/>
</dbReference>
<feature type="domain" description="Major facilitator superfamily (MFS) profile" evidence="8">
    <location>
        <begin position="16"/>
        <end position="464"/>
    </location>
</feature>
<feature type="transmembrane region" description="Helical" evidence="7">
    <location>
        <begin position="140"/>
        <end position="162"/>
    </location>
</feature>
<feature type="transmembrane region" description="Helical" evidence="7">
    <location>
        <begin position="107"/>
        <end position="128"/>
    </location>
</feature>
<dbReference type="CDD" id="cd17503">
    <property type="entry name" value="MFS_LmrB_MDR_like"/>
    <property type="match status" value="1"/>
</dbReference>
<evidence type="ECO:0000256" key="2">
    <source>
        <dbReference type="ARBA" id="ARBA00022448"/>
    </source>
</evidence>
<evidence type="ECO:0000256" key="3">
    <source>
        <dbReference type="ARBA" id="ARBA00022475"/>
    </source>
</evidence>
<dbReference type="InterPro" id="IPR011701">
    <property type="entry name" value="MFS"/>
</dbReference>
<keyword evidence="2" id="KW-0813">Transport</keyword>
<evidence type="ECO:0000313" key="9">
    <source>
        <dbReference type="EMBL" id="AZS51826.1"/>
    </source>
</evidence>
<reference evidence="10" key="1">
    <citation type="submission" date="2018-06" db="EMBL/GenBank/DDBJ databases">
        <title>Complete genome of Pseudomonas insecticola strain QZS01.</title>
        <authorList>
            <person name="Wang J."/>
            <person name="Su Q."/>
        </authorList>
    </citation>
    <scope>NUCLEOTIDE SEQUENCE [LARGE SCALE GENOMIC DNA]</scope>
    <source>
        <strain evidence="10">QZS01</strain>
    </source>
</reference>
<dbReference type="KEGG" id="emo:DM558_14085"/>
<keyword evidence="5 7" id="KW-1133">Transmembrane helix</keyword>
<dbReference type="InterPro" id="IPR004638">
    <property type="entry name" value="EmrB-like"/>
</dbReference>
<feature type="transmembrane region" description="Helical" evidence="7">
    <location>
        <begin position="168"/>
        <end position="189"/>
    </location>
</feature>
<evidence type="ECO:0000256" key="5">
    <source>
        <dbReference type="ARBA" id="ARBA00022989"/>
    </source>
</evidence>
<feature type="transmembrane region" description="Helical" evidence="7">
    <location>
        <begin position="82"/>
        <end position="101"/>
    </location>
</feature>
<proteinExistence type="predicted"/>
<organism evidence="9 10">
    <name type="scientific">Entomomonas moraniae</name>
    <dbReference type="NCBI Taxonomy" id="2213226"/>
    <lineage>
        <taxon>Bacteria</taxon>
        <taxon>Pseudomonadati</taxon>
        <taxon>Pseudomonadota</taxon>
        <taxon>Gammaproteobacteria</taxon>
        <taxon>Pseudomonadales</taxon>
        <taxon>Pseudomonadaceae</taxon>
        <taxon>Entomomonas</taxon>
    </lineage>
</organism>
<dbReference type="PROSITE" id="PS50850">
    <property type="entry name" value="MFS"/>
    <property type="match status" value="1"/>
</dbReference>
<dbReference type="PANTHER" id="PTHR42718:SF46">
    <property type="entry name" value="BLR6921 PROTEIN"/>
    <property type="match status" value="1"/>
</dbReference>
<feature type="transmembrane region" description="Helical" evidence="7">
    <location>
        <begin position="359"/>
        <end position="386"/>
    </location>
</feature>
<dbReference type="SUPFAM" id="SSF103473">
    <property type="entry name" value="MFS general substrate transporter"/>
    <property type="match status" value="1"/>
</dbReference>
<dbReference type="Pfam" id="PF07690">
    <property type="entry name" value="MFS_1"/>
    <property type="match status" value="2"/>
</dbReference>
<sequence>MPITAIDVSSRVKKLLPWIVAIAFFMQSLDATILNIALPSMANDLKVSPLNMESAVIAYMLTVAMIIPICGWVSDRFGTRKIFFTSVALFSLGSIVCAVSWSLPILIVGRIIQGLGGALMMPVGRLVILRVYPRDEFLKVMSFVTVPGLLGPLMGPTLGGGLVEYFSWHWIFLINVPIGVIGCFVALKFMPDLRSTIASKFDIFGFLLFASAMLLISLGLEGLSDFHLKPMMIVALFTVGVCCFITYWWHALRTDHPLFPPSVFKVRSFSLGLAGNLFARLGNGSLPFLIPLLLQLALGYTPANAGMMMIPLAVAAIIAKSVVQYLIKFFGYRWVLTTNTLLLGMLICSFIFVTADTPFIVLITLLGLVGAINSIQFTAMNTVTLFQLEDEQASSGNALLAVIVQLSVSFGISFSAILLVYFNGERPTSVSIDILPAFQATFFTVGLFTVFSSLIFYFLPKYIGREYKKKIRH</sequence>
<feature type="transmembrane region" description="Helical" evidence="7">
    <location>
        <begin position="271"/>
        <end position="294"/>
    </location>
</feature>
<dbReference type="AlphaFoldDB" id="A0A3Q9JNA4"/>
<dbReference type="Gene3D" id="1.20.1250.20">
    <property type="entry name" value="MFS general substrate transporter like domains"/>
    <property type="match status" value="1"/>
</dbReference>
<dbReference type="RefSeq" id="WP_127164515.1">
    <property type="nucleotide sequence ID" value="NZ_CP029822.1"/>
</dbReference>
<accession>A0A3Q9JNA4</accession>
<dbReference type="PRINTS" id="PR01036">
    <property type="entry name" value="TCRTETB"/>
</dbReference>
<comment type="subcellular location">
    <subcellularLocation>
        <location evidence="1">Cell membrane</location>
        <topology evidence="1">Multi-pass membrane protein</topology>
    </subcellularLocation>
</comment>
<feature type="transmembrane region" description="Helical" evidence="7">
    <location>
        <begin position="398"/>
        <end position="422"/>
    </location>
</feature>
<feature type="transmembrane region" description="Helical" evidence="7">
    <location>
        <begin position="306"/>
        <end position="327"/>
    </location>
</feature>
<evidence type="ECO:0000259" key="8">
    <source>
        <dbReference type="PROSITE" id="PS50850"/>
    </source>
</evidence>
<evidence type="ECO:0000256" key="1">
    <source>
        <dbReference type="ARBA" id="ARBA00004651"/>
    </source>
</evidence>
<feature type="transmembrane region" description="Helical" evidence="7">
    <location>
        <begin position="201"/>
        <end position="220"/>
    </location>
</feature>